<comment type="caution">
    <text evidence="1">The sequence shown here is derived from an EMBL/GenBank/DDBJ whole genome shotgun (WGS) entry which is preliminary data.</text>
</comment>
<reference evidence="1 2" key="1">
    <citation type="submission" date="2020-07" db="EMBL/GenBank/DDBJ databases">
        <title>Sequencing the genomes of 1000 actinobacteria strains.</title>
        <authorList>
            <person name="Klenk H.-P."/>
        </authorList>
    </citation>
    <scope>NUCLEOTIDE SEQUENCE [LARGE SCALE GENOMIC DNA]</scope>
    <source>
        <strain evidence="1 2">DSM 44121</strain>
    </source>
</reference>
<dbReference type="AlphaFoldDB" id="A0A7W3J8U2"/>
<evidence type="ECO:0000313" key="1">
    <source>
        <dbReference type="EMBL" id="MBA8808388.1"/>
    </source>
</evidence>
<evidence type="ECO:0008006" key="3">
    <source>
        <dbReference type="Google" id="ProtNLM"/>
    </source>
</evidence>
<name>A0A7W3J8U2_9MICO</name>
<protein>
    <recommendedName>
        <fullName evidence="3">HEAT repeat protein</fullName>
    </recommendedName>
</protein>
<dbReference type="EMBL" id="JACGWV010000001">
    <property type="protein sequence ID" value="MBA8808388.1"/>
    <property type="molecule type" value="Genomic_DNA"/>
</dbReference>
<organism evidence="1 2">
    <name type="scientific">Promicromonospora sukumoe</name>
    <dbReference type="NCBI Taxonomy" id="88382"/>
    <lineage>
        <taxon>Bacteria</taxon>
        <taxon>Bacillati</taxon>
        <taxon>Actinomycetota</taxon>
        <taxon>Actinomycetes</taxon>
        <taxon>Micrococcales</taxon>
        <taxon>Promicromonosporaceae</taxon>
        <taxon>Promicromonospora</taxon>
    </lineage>
</organism>
<evidence type="ECO:0000313" key="2">
    <source>
        <dbReference type="Proteomes" id="UP000540568"/>
    </source>
</evidence>
<dbReference type="RefSeq" id="WP_182616361.1">
    <property type="nucleotide sequence ID" value="NZ_BAAATF010000003.1"/>
</dbReference>
<dbReference type="InterPro" id="IPR021133">
    <property type="entry name" value="HEAT_type_2"/>
</dbReference>
<dbReference type="PROSITE" id="PS50077">
    <property type="entry name" value="HEAT_REPEAT"/>
    <property type="match status" value="1"/>
</dbReference>
<keyword evidence="2" id="KW-1185">Reference proteome</keyword>
<dbReference type="Proteomes" id="UP000540568">
    <property type="component" value="Unassembled WGS sequence"/>
</dbReference>
<dbReference type="InterPro" id="IPR016024">
    <property type="entry name" value="ARM-type_fold"/>
</dbReference>
<accession>A0A7W3J8U2</accession>
<dbReference type="SUPFAM" id="SSF48371">
    <property type="entry name" value="ARM repeat"/>
    <property type="match status" value="1"/>
</dbReference>
<dbReference type="InterPro" id="IPR011989">
    <property type="entry name" value="ARM-like"/>
</dbReference>
<gene>
    <name evidence="1" type="ORF">FHX71_002330</name>
</gene>
<sequence length="392" mass="42077">MSSTTPPLVDEVDWSRLFHAYGVASDTSAHLGALVSDDDAAFAAGLDHLYGAVLHQGTVYPATAPALRAVAGMLHDPVLRRHDERGRSRLAALLGWVDAVGDSASWHEDTREPDAVEPTEEDVDAFYRAMAEDDESVWESDLNDYLWGRSIAELPAACGAALPPVSAFLTDDDEAVRLAALDTYVRLAAVQPDRATSTAPLTAALDSASGRDERAVLVLGLGDLGADTTRWLADDDPAVRACAALSLTRSAGATAALVEALRDPLAADEWFTRRPSRFDRRVHFGLVANLLARDTGLAEILPACLSAIRVAKGGLWVTMTWGPILLRTFPGVDFQPGVRPDPPRDLDEPQKAVLRELVANDDLWAPHDGNASLARMRVGLPDDRDAVARLAS</sequence>
<dbReference type="Gene3D" id="1.25.10.10">
    <property type="entry name" value="Leucine-rich Repeat Variant"/>
    <property type="match status" value="1"/>
</dbReference>
<proteinExistence type="predicted"/>